<sequence length="283" mass="31744">MSKVVFWDMGYGGSAEVAAAFGVQGGLHEKYHLLLMNCGVDGTGIEEGFALRDKEMDGELGMPVQDHGMEALIRLAESGRLLQADMKDYTYPLLPGRLDMVNGLNPVDAGASEMLLTAELGAILSIAERYYDIIVMQLSGVHALVQNNWLSRSEDTLVAVLRQNRVELDTFFEMNGSMERTDSEKPQAIVIHQYDAASKWSLQNIKRRYNCEVPMIGIPYHTEFSDAWNGQDIIAFFRRYRLLKGRGYEREQFLFSCKELVRLALSSKERASDTALDSKVKGA</sequence>
<protein>
    <submittedName>
        <fullName evidence="1">Uncharacterized protein</fullName>
    </submittedName>
</protein>
<dbReference type="RefSeq" id="WP_155612914.1">
    <property type="nucleotide sequence ID" value="NZ_WNZW01000013.1"/>
</dbReference>
<dbReference type="EMBL" id="WNZW01000013">
    <property type="protein sequence ID" value="MUG47542.1"/>
    <property type="molecule type" value="Genomic_DNA"/>
</dbReference>
<dbReference type="InterPro" id="IPR027417">
    <property type="entry name" value="P-loop_NTPase"/>
</dbReference>
<reference evidence="1 2" key="1">
    <citation type="submission" date="2019-11" db="EMBL/GenBank/DDBJ databases">
        <title>Draft genome sequences of five Paenibacillus species of dairy origin.</title>
        <authorList>
            <person name="Olajide A.M."/>
            <person name="Chen S."/>
            <person name="Lapointe G."/>
        </authorList>
    </citation>
    <scope>NUCLEOTIDE SEQUENCE [LARGE SCALE GENOMIC DNA]</scope>
    <source>
        <strain evidence="1 2">12CR55</strain>
    </source>
</reference>
<proteinExistence type="predicted"/>
<name>A0A7X2Z4U7_9BACL</name>
<evidence type="ECO:0000313" key="1">
    <source>
        <dbReference type="EMBL" id="MUG47542.1"/>
    </source>
</evidence>
<comment type="caution">
    <text evidence="1">The sequence shown here is derived from an EMBL/GenBank/DDBJ whole genome shotgun (WGS) entry which is preliminary data.</text>
</comment>
<organism evidence="1 2">
    <name type="scientific">Paenibacillus woosongensis</name>
    <dbReference type="NCBI Taxonomy" id="307580"/>
    <lineage>
        <taxon>Bacteria</taxon>
        <taxon>Bacillati</taxon>
        <taxon>Bacillota</taxon>
        <taxon>Bacilli</taxon>
        <taxon>Bacillales</taxon>
        <taxon>Paenibacillaceae</taxon>
        <taxon>Paenibacillus</taxon>
    </lineage>
</organism>
<dbReference type="Gene3D" id="3.40.50.300">
    <property type="entry name" value="P-loop containing nucleotide triphosphate hydrolases"/>
    <property type="match status" value="1"/>
</dbReference>
<accession>A0A7X2Z4U7</accession>
<dbReference type="OrthoDB" id="2842408at2"/>
<evidence type="ECO:0000313" key="2">
    <source>
        <dbReference type="Proteomes" id="UP000447876"/>
    </source>
</evidence>
<gene>
    <name evidence="1" type="ORF">GNP95_21560</name>
</gene>
<dbReference type="Proteomes" id="UP000447876">
    <property type="component" value="Unassembled WGS sequence"/>
</dbReference>
<dbReference type="AlphaFoldDB" id="A0A7X2Z4U7"/>